<evidence type="ECO:0000256" key="1">
    <source>
        <dbReference type="ARBA" id="ARBA00001561"/>
    </source>
</evidence>
<dbReference type="AlphaFoldDB" id="A0A679H0D2"/>
<reference evidence="12 13" key="1">
    <citation type="journal article" date="2020" name="Microbiol. Resour. Announc.">
        <title>Complete genome sequence of Pseudomonas otitidis strain MrB4, isolated from Lake Biwa in Japan.</title>
        <authorList>
            <person name="Miyazaki K."/>
            <person name="Hase E."/>
            <person name="Maruya T."/>
        </authorList>
    </citation>
    <scope>NUCLEOTIDE SEQUENCE [LARGE SCALE GENOMIC DNA]</scope>
    <source>
        <strain evidence="12 13">MrB4</strain>
    </source>
</reference>
<dbReference type="KEGG" id="poj:PtoMrB4_55210"/>
<keyword evidence="5 10" id="KW-0732">Signal</keyword>
<evidence type="ECO:0000313" key="12">
    <source>
        <dbReference type="EMBL" id="BCA31544.1"/>
    </source>
</evidence>
<dbReference type="PANTHER" id="PTHR30404:SF0">
    <property type="entry name" value="N-ACETYLMURAMOYL-L-ALANINE AMIDASE AMIC"/>
    <property type="match status" value="1"/>
</dbReference>
<dbReference type="EC" id="3.5.1.28" evidence="4"/>
<comment type="subcellular location">
    <subcellularLocation>
        <location evidence="2">Periplasm</location>
    </subcellularLocation>
</comment>
<gene>
    <name evidence="12" type="ORF">PtoMrB4_55210</name>
</gene>
<evidence type="ECO:0000256" key="6">
    <source>
        <dbReference type="ARBA" id="ARBA00022764"/>
    </source>
</evidence>
<dbReference type="SMART" id="SM00646">
    <property type="entry name" value="Ami_3"/>
    <property type="match status" value="1"/>
</dbReference>
<evidence type="ECO:0000256" key="8">
    <source>
        <dbReference type="ARBA" id="ARBA00023316"/>
    </source>
</evidence>
<evidence type="ECO:0000313" key="13">
    <source>
        <dbReference type="Proteomes" id="UP000501237"/>
    </source>
</evidence>
<proteinExistence type="inferred from homology"/>
<feature type="domain" description="MurNAc-LAA" evidence="11">
    <location>
        <begin position="216"/>
        <end position="374"/>
    </location>
</feature>
<dbReference type="Proteomes" id="UP000501237">
    <property type="component" value="Chromosome"/>
</dbReference>
<feature type="chain" id="PRO_5025333544" description="N-acetylmuramoyl-L-alanine amidase AmiC" evidence="10">
    <location>
        <begin position="25"/>
        <end position="396"/>
    </location>
</feature>
<evidence type="ECO:0000256" key="7">
    <source>
        <dbReference type="ARBA" id="ARBA00022801"/>
    </source>
</evidence>
<evidence type="ECO:0000256" key="3">
    <source>
        <dbReference type="ARBA" id="ARBA00010860"/>
    </source>
</evidence>
<dbReference type="FunFam" id="3.40.630.40:FF:000001">
    <property type="entry name" value="N-acetylmuramoyl-L-alanine amidase"/>
    <property type="match status" value="1"/>
</dbReference>
<dbReference type="Pfam" id="PF11741">
    <property type="entry name" value="AMIN"/>
    <property type="match status" value="1"/>
</dbReference>
<evidence type="ECO:0000259" key="11">
    <source>
        <dbReference type="SMART" id="SM00646"/>
    </source>
</evidence>
<accession>A0A679H0D2</accession>
<keyword evidence="8" id="KW-0961">Cell wall biogenesis/degradation</keyword>
<keyword evidence="6" id="KW-0574">Periplasm</keyword>
<dbReference type="InterPro" id="IPR050695">
    <property type="entry name" value="N-acetylmuramoyl_amidase_3"/>
</dbReference>
<organism evidence="12 13">
    <name type="scientific">Metapseudomonas otitidis</name>
    <dbReference type="NCBI Taxonomy" id="319939"/>
    <lineage>
        <taxon>Bacteria</taxon>
        <taxon>Pseudomonadati</taxon>
        <taxon>Pseudomonadota</taxon>
        <taxon>Gammaproteobacteria</taxon>
        <taxon>Pseudomonadales</taxon>
        <taxon>Pseudomonadaceae</taxon>
        <taxon>Metapseudomonas</taxon>
    </lineage>
</organism>
<comment type="similarity">
    <text evidence="3">Belongs to the N-acetylmuramoyl-L-alanine amidase 3 family.</text>
</comment>
<dbReference type="GO" id="GO:0009253">
    <property type="term" value="P:peptidoglycan catabolic process"/>
    <property type="evidence" value="ECO:0007669"/>
    <property type="project" value="InterPro"/>
</dbReference>
<dbReference type="GeneID" id="57400752"/>
<dbReference type="GO" id="GO:0008745">
    <property type="term" value="F:N-acetylmuramoyl-L-alanine amidase activity"/>
    <property type="evidence" value="ECO:0007669"/>
    <property type="project" value="UniProtKB-EC"/>
</dbReference>
<dbReference type="Gene3D" id="3.40.630.40">
    <property type="entry name" value="Zn-dependent exopeptidases"/>
    <property type="match status" value="1"/>
</dbReference>
<dbReference type="EMBL" id="AP022642">
    <property type="protein sequence ID" value="BCA31544.1"/>
    <property type="molecule type" value="Genomic_DNA"/>
</dbReference>
<dbReference type="PANTHER" id="PTHR30404">
    <property type="entry name" value="N-ACETYLMURAMOYL-L-ALANINE AMIDASE"/>
    <property type="match status" value="1"/>
</dbReference>
<dbReference type="InterPro" id="IPR002508">
    <property type="entry name" value="MurNAc-LAA_cat"/>
</dbReference>
<dbReference type="InterPro" id="IPR021731">
    <property type="entry name" value="AMIN_dom"/>
</dbReference>
<feature type="signal peptide" evidence="10">
    <location>
        <begin position="1"/>
        <end position="24"/>
    </location>
</feature>
<evidence type="ECO:0000256" key="10">
    <source>
        <dbReference type="SAM" id="SignalP"/>
    </source>
</evidence>
<keyword evidence="7" id="KW-0378">Hydrolase</keyword>
<sequence>MDRRHLLKFVLAGFTLPFASTASAVQAVTQVRSWRTADRLRIVLDLSGPVNFRSFALAAPERVIVDLDDTRLLAQLQDLALGQGPIRSVRSGLQGRSTRLVFDLQAPAQLSSFLLPPGEGKGHRLVLDFQPLTPTPALAPAAPAVAPAGGQRDIVVAIDAGHGGKDPGAIGFNGEQEKAVALAIARLLARKVNAQKGFKAHLVRNDDVFVPLRKRVEIARRRNADLFISVHADAAPRRSASGASVFALSQGGATSTTARWLAERENRVDLIGAERLLSLKDKDPMLAGVILDMSMTATIATSLDLGKSILGSLQGVAGVHQKRVEQAGFAVLKSPDIPSVLVETGFMSNPGDCRRLIDARHQQRVANAIFDGLYRHFRAAPPQGTLLASMKASQSS</sequence>
<dbReference type="SUPFAM" id="SSF53187">
    <property type="entry name" value="Zn-dependent exopeptidases"/>
    <property type="match status" value="1"/>
</dbReference>
<comment type="catalytic activity">
    <reaction evidence="1">
        <text>Hydrolyzes the link between N-acetylmuramoyl residues and L-amino acid residues in certain cell-wall glycopeptides.</text>
        <dbReference type="EC" id="3.5.1.28"/>
    </reaction>
</comment>
<dbReference type="GO" id="GO:0071555">
    <property type="term" value="P:cell wall organization"/>
    <property type="evidence" value="ECO:0007669"/>
    <property type="project" value="UniProtKB-KW"/>
</dbReference>
<protein>
    <recommendedName>
        <fullName evidence="9">N-acetylmuramoyl-L-alanine amidase AmiC</fullName>
        <ecNumber evidence="4">3.5.1.28</ecNumber>
    </recommendedName>
</protein>
<evidence type="ECO:0000256" key="9">
    <source>
        <dbReference type="ARBA" id="ARBA00074581"/>
    </source>
</evidence>
<dbReference type="CDD" id="cd02696">
    <property type="entry name" value="MurNAc-LAA"/>
    <property type="match status" value="1"/>
</dbReference>
<evidence type="ECO:0000256" key="4">
    <source>
        <dbReference type="ARBA" id="ARBA00011901"/>
    </source>
</evidence>
<dbReference type="RefSeq" id="WP_172434997.1">
    <property type="nucleotide sequence ID" value="NZ_AP022642.1"/>
</dbReference>
<dbReference type="Pfam" id="PF01520">
    <property type="entry name" value="Amidase_3"/>
    <property type="match status" value="1"/>
</dbReference>
<evidence type="ECO:0000256" key="5">
    <source>
        <dbReference type="ARBA" id="ARBA00022729"/>
    </source>
</evidence>
<name>A0A679H0D2_9GAMM</name>
<evidence type="ECO:0000256" key="2">
    <source>
        <dbReference type="ARBA" id="ARBA00004418"/>
    </source>
</evidence>
<dbReference type="GO" id="GO:0030288">
    <property type="term" value="C:outer membrane-bounded periplasmic space"/>
    <property type="evidence" value="ECO:0007669"/>
    <property type="project" value="TreeGrafter"/>
</dbReference>
<dbReference type="Gene3D" id="2.60.40.3500">
    <property type="match status" value="1"/>
</dbReference>